<evidence type="ECO:0000256" key="1">
    <source>
        <dbReference type="ARBA" id="ARBA00022801"/>
    </source>
</evidence>
<dbReference type="EMBL" id="WWBZ02000073">
    <property type="protein sequence ID" value="KAF4301966.1"/>
    <property type="molecule type" value="Genomic_DNA"/>
</dbReference>
<keyword evidence="5" id="KW-1185">Reference proteome</keyword>
<dbReference type="PANTHER" id="PTHR48081">
    <property type="entry name" value="AB HYDROLASE SUPERFAMILY PROTEIN C4A8.06C"/>
    <property type="match status" value="1"/>
</dbReference>
<dbReference type="Gene3D" id="3.40.50.1820">
    <property type="entry name" value="alpha/beta hydrolase"/>
    <property type="match status" value="1"/>
</dbReference>
<dbReference type="PANTHER" id="PTHR48081:SF8">
    <property type="entry name" value="ALPHA_BETA HYDROLASE FOLD-3 DOMAIN-CONTAINING PROTEIN-RELATED"/>
    <property type="match status" value="1"/>
</dbReference>
<organism evidence="3 5">
    <name type="scientific">Botryosphaeria dothidea</name>
    <dbReference type="NCBI Taxonomy" id="55169"/>
    <lineage>
        <taxon>Eukaryota</taxon>
        <taxon>Fungi</taxon>
        <taxon>Dikarya</taxon>
        <taxon>Ascomycota</taxon>
        <taxon>Pezizomycotina</taxon>
        <taxon>Dothideomycetes</taxon>
        <taxon>Dothideomycetes incertae sedis</taxon>
        <taxon>Botryosphaeriales</taxon>
        <taxon>Botryosphaeriaceae</taxon>
        <taxon>Botryosphaeria</taxon>
    </lineage>
</organism>
<keyword evidence="1" id="KW-0378">Hydrolase</keyword>
<dbReference type="Pfam" id="PF07859">
    <property type="entry name" value="Abhydrolase_3"/>
    <property type="match status" value="1"/>
</dbReference>
<sequence>MADQDWTKLARIDPEFEQLLKDLPPLPSLGDAAGIPALRGRLSAAKRDMNAKLLGSSTAGVSISNATIPARDGYQIPARIYRPSSPPSDGSPLVVMVHGGGFCLGDLENEELTGRNFAKELGCVVVNIDYRLAPEHPFPAGVNDAWDAVKWAAANASNLGADPSEGFIVGGPSAGGNLSAVVGTLARDENLSPPLTGLLLQIPSLTNSYDPPANYASDLQSFKQNENAPVLDRAAIDLFFGAYNPDRDSRLFNLYSEKDPVSRAGLPPIYFQVCGLDPLRDDALVFEREVRTEYGTPTKLQIYPGLPHSFWSFFPQLETSKKWVGDTLEGMKWLLETGQK</sequence>
<feature type="domain" description="Alpha/beta hydrolase fold-3" evidence="2">
    <location>
        <begin position="94"/>
        <end position="311"/>
    </location>
</feature>
<evidence type="ECO:0000313" key="3">
    <source>
        <dbReference type="EMBL" id="KAF4301966.1"/>
    </source>
</evidence>
<dbReference type="SUPFAM" id="SSF53474">
    <property type="entry name" value="alpha/beta-Hydrolases"/>
    <property type="match status" value="1"/>
</dbReference>
<evidence type="ECO:0000313" key="5">
    <source>
        <dbReference type="Proteomes" id="UP000572817"/>
    </source>
</evidence>
<comment type="caution">
    <text evidence="3">The sequence shown here is derived from an EMBL/GenBank/DDBJ whole genome shotgun (WGS) entry which is preliminary data.</text>
</comment>
<evidence type="ECO:0000313" key="4">
    <source>
        <dbReference type="EMBL" id="KAF4305284.1"/>
    </source>
</evidence>
<dbReference type="GO" id="GO:0016787">
    <property type="term" value="F:hydrolase activity"/>
    <property type="evidence" value="ECO:0007669"/>
    <property type="project" value="UniProtKB-KW"/>
</dbReference>
<evidence type="ECO:0000259" key="2">
    <source>
        <dbReference type="Pfam" id="PF07859"/>
    </source>
</evidence>
<proteinExistence type="predicted"/>
<dbReference type="Proteomes" id="UP000572817">
    <property type="component" value="Unassembled WGS sequence"/>
</dbReference>
<dbReference type="AlphaFoldDB" id="A0A8H4IIU4"/>
<gene>
    <name evidence="4" type="ORF">GTA08_BOTSDO06346</name>
    <name evidence="3" type="ORF">GTA08_BOTSDO10153</name>
</gene>
<name>A0A8H4IIU4_9PEZI</name>
<protein>
    <submittedName>
        <fullName evidence="3">Putative lipase 2</fullName>
    </submittedName>
</protein>
<accession>A0A8H4IIU4</accession>
<dbReference type="InterPro" id="IPR029058">
    <property type="entry name" value="AB_hydrolase_fold"/>
</dbReference>
<dbReference type="InterPro" id="IPR050300">
    <property type="entry name" value="GDXG_lipolytic_enzyme"/>
</dbReference>
<dbReference type="EMBL" id="WWBZ02000040">
    <property type="protein sequence ID" value="KAF4305284.1"/>
    <property type="molecule type" value="Genomic_DNA"/>
</dbReference>
<reference evidence="3 5" key="1">
    <citation type="submission" date="2020-04" db="EMBL/GenBank/DDBJ databases">
        <title>Genome Assembly and Annotation of Botryosphaeria dothidea sdau 11-99, a Latent Pathogen of Apple Fruit Ring Rot in China.</title>
        <authorList>
            <person name="Yu C."/>
            <person name="Diao Y."/>
            <person name="Lu Q."/>
            <person name="Zhao J."/>
            <person name="Cui S."/>
            <person name="Peng C."/>
            <person name="He B."/>
            <person name="Liu H."/>
        </authorList>
    </citation>
    <scope>NUCLEOTIDE SEQUENCE [LARGE SCALE GENOMIC DNA]</scope>
    <source>
        <strain evidence="3">Sdau11-99</strain>
        <strain evidence="5">sdau11-99</strain>
    </source>
</reference>
<dbReference type="InterPro" id="IPR013094">
    <property type="entry name" value="AB_hydrolase_3"/>
</dbReference>
<dbReference type="OrthoDB" id="408631at2759"/>